<dbReference type="HOGENOM" id="CLU_073586_0_0_5"/>
<feature type="compositionally biased region" description="Basic and acidic residues" evidence="1">
    <location>
        <begin position="196"/>
        <end position="221"/>
    </location>
</feature>
<dbReference type="Proteomes" id="UP000005092">
    <property type="component" value="Unassembled WGS sequence"/>
</dbReference>
<evidence type="ECO:0000313" key="2">
    <source>
        <dbReference type="EMBL" id="EJB01780.1"/>
    </source>
</evidence>
<dbReference type="EMBL" id="JH719382">
    <property type="protein sequence ID" value="EJB01780.1"/>
    <property type="molecule type" value="Genomic_DNA"/>
</dbReference>
<dbReference type="AlphaFoldDB" id="J0GW04"/>
<gene>
    <name evidence="2" type="ORF">Rleg9DRAFT_0526</name>
</gene>
<protein>
    <submittedName>
        <fullName evidence="2">Uncharacterized protein</fullName>
    </submittedName>
</protein>
<reference evidence="2 3" key="1">
    <citation type="submission" date="2012-02" db="EMBL/GenBank/DDBJ databases">
        <title>Improved High-Quality Draft Sequence of Rhizobium leguminosarum bv. trifolii WSM597.</title>
        <authorList>
            <consortium name="US DOE Joint Genome Institute"/>
            <person name="Lucas S."/>
            <person name="Han J."/>
            <person name="Lapidus A."/>
            <person name="Cheng J.-F."/>
            <person name="Goodwin L."/>
            <person name="Pitluck S."/>
            <person name="Peters L."/>
            <person name="Ovchinnikova G."/>
            <person name="Held B."/>
            <person name="Detter J.C."/>
            <person name="Han C."/>
            <person name="Tapia R."/>
            <person name="Land M."/>
            <person name="Hauser L."/>
            <person name="Kyrpides N."/>
            <person name="Ivanova N."/>
            <person name="Pagani I."/>
            <person name="Brau L."/>
            <person name="Yates R."/>
            <person name="O'Hara G."/>
            <person name="Rui T."/>
            <person name="Howieson J."/>
            <person name="Reeve W."/>
            <person name="Woyke T."/>
        </authorList>
    </citation>
    <scope>NUCLEOTIDE SEQUENCE [LARGE SCALE GENOMIC DNA]</scope>
    <source>
        <strain evidence="2 3">WSM597</strain>
    </source>
</reference>
<evidence type="ECO:0000256" key="1">
    <source>
        <dbReference type="SAM" id="MobiDB-lite"/>
    </source>
</evidence>
<name>J0GW04_RHILT</name>
<proteinExistence type="predicted"/>
<dbReference type="RefSeq" id="WP_003595292.1">
    <property type="nucleotide sequence ID" value="NZ_JH719382.1"/>
</dbReference>
<feature type="region of interest" description="Disordered" evidence="1">
    <location>
        <begin position="186"/>
        <end position="230"/>
    </location>
</feature>
<sequence>MTNIYNEGAPRFASGLAKSTLTAFFDSRSDAEAAIDNLKAAGVADVRLMPGYEADGEGGGAAAESSGFWAGLADWFFPDEDRDVYAEGLRRGGFLVSASVDQNTYDTAHDILDDEGAIDMDERANLWREEGWTAGTSRQVVATKDDVFQADATASSATGIGRYTRSAQATSPRVRAYDLAEDLPNDVVDDVIPTGHQRDVSEDDRPADDRRSQEQSIDDLRQSQTLPGSR</sequence>
<accession>J0GW04</accession>
<evidence type="ECO:0000313" key="3">
    <source>
        <dbReference type="Proteomes" id="UP000005092"/>
    </source>
</evidence>
<organism evidence="2 3">
    <name type="scientific">Rhizobium leguminosarum bv. trifolii WSM597</name>
    <dbReference type="NCBI Taxonomy" id="754764"/>
    <lineage>
        <taxon>Bacteria</taxon>
        <taxon>Pseudomonadati</taxon>
        <taxon>Pseudomonadota</taxon>
        <taxon>Alphaproteobacteria</taxon>
        <taxon>Hyphomicrobiales</taxon>
        <taxon>Rhizobiaceae</taxon>
        <taxon>Rhizobium/Agrobacterium group</taxon>
        <taxon>Rhizobium</taxon>
    </lineage>
</organism>
<dbReference type="OrthoDB" id="7204249at2"/>